<organism evidence="2 3">
    <name type="scientific">Pannus brasiliensis CCIBt3594</name>
    <dbReference type="NCBI Taxonomy" id="1427578"/>
    <lineage>
        <taxon>Bacteria</taxon>
        <taxon>Bacillati</taxon>
        <taxon>Cyanobacteriota</taxon>
        <taxon>Cyanophyceae</taxon>
        <taxon>Oscillatoriophycideae</taxon>
        <taxon>Chroococcales</taxon>
        <taxon>Microcystaceae</taxon>
        <taxon>Pannus</taxon>
    </lineage>
</organism>
<accession>A0AAW9QSL1</accession>
<name>A0AAW9QSL1_9CHRO</name>
<feature type="region of interest" description="Disordered" evidence="1">
    <location>
        <begin position="44"/>
        <end position="67"/>
    </location>
</feature>
<dbReference type="RefSeq" id="WP_332863780.1">
    <property type="nucleotide sequence ID" value="NZ_JBAFSM010000005.1"/>
</dbReference>
<protein>
    <submittedName>
        <fullName evidence="2">Uncharacterized protein</fullName>
    </submittedName>
</protein>
<keyword evidence="3" id="KW-1185">Reference proteome</keyword>
<dbReference type="AlphaFoldDB" id="A0AAW9QSL1"/>
<evidence type="ECO:0000256" key="1">
    <source>
        <dbReference type="SAM" id="MobiDB-lite"/>
    </source>
</evidence>
<sequence length="67" mass="7374">MRRLDGSSIATDAFGVNGNNRKKSIFREIDKKISTEFLRIPTTTANKQAIAPPRAVRSPRSLSVSNS</sequence>
<evidence type="ECO:0000313" key="3">
    <source>
        <dbReference type="Proteomes" id="UP001328733"/>
    </source>
</evidence>
<dbReference type="Proteomes" id="UP001328733">
    <property type="component" value="Unassembled WGS sequence"/>
</dbReference>
<proteinExistence type="predicted"/>
<reference evidence="2 3" key="1">
    <citation type="submission" date="2024-01" db="EMBL/GenBank/DDBJ databases">
        <title>Genomic insights into the taxonomy and metabolism of the cyanobacterium Pannus brasiliensis CCIBt3594.</title>
        <authorList>
            <person name="Machado M."/>
            <person name="Botero N.B."/>
            <person name="Andreote A.P.D."/>
            <person name="Feitosa A.M.T."/>
            <person name="Popin R."/>
            <person name="Sivonen K."/>
            <person name="Fiore M.F."/>
        </authorList>
    </citation>
    <scope>NUCLEOTIDE SEQUENCE [LARGE SCALE GENOMIC DNA]</scope>
    <source>
        <strain evidence="2 3">CCIBt3594</strain>
    </source>
</reference>
<evidence type="ECO:0000313" key="2">
    <source>
        <dbReference type="EMBL" id="MEG3436326.1"/>
    </source>
</evidence>
<dbReference type="EMBL" id="JBAFSM010000005">
    <property type="protein sequence ID" value="MEG3436326.1"/>
    <property type="molecule type" value="Genomic_DNA"/>
</dbReference>
<gene>
    <name evidence="2" type="ORF">V0288_04270</name>
</gene>
<comment type="caution">
    <text evidence="2">The sequence shown here is derived from an EMBL/GenBank/DDBJ whole genome shotgun (WGS) entry which is preliminary data.</text>
</comment>